<keyword evidence="5 8" id="KW-1133">Transmembrane helix</keyword>
<evidence type="ECO:0000256" key="4">
    <source>
        <dbReference type="ARBA" id="ARBA00022692"/>
    </source>
</evidence>
<feature type="domain" description="Major facilitator superfamily (MFS) profile" evidence="9">
    <location>
        <begin position="47"/>
        <end position="431"/>
    </location>
</feature>
<accession>A0A8J2N3H4</accession>
<dbReference type="AlphaFoldDB" id="A0A8J2N3H4"/>
<evidence type="ECO:0000256" key="2">
    <source>
        <dbReference type="ARBA" id="ARBA00006727"/>
    </source>
</evidence>
<feature type="transmembrane region" description="Helical" evidence="8">
    <location>
        <begin position="251"/>
        <end position="275"/>
    </location>
</feature>
<feature type="transmembrane region" description="Helical" evidence="8">
    <location>
        <begin position="148"/>
        <end position="170"/>
    </location>
</feature>
<dbReference type="InterPro" id="IPR050327">
    <property type="entry name" value="Proton-linked_MCT"/>
</dbReference>
<evidence type="ECO:0000256" key="1">
    <source>
        <dbReference type="ARBA" id="ARBA00004141"/>
    </source>
</evidence>
<dbReference type="PROSITE" id="PS50850">
    <property type="entry name" value="MFS"/>
    <property type="match status" value="1"/>
</dbReference>
<feature type="compositionally biased region" description="Polar residues" evidence="7">
    <location>
        <begin position="27"/>
        <end position="36"/>
    </location>
</feature>
<evidence type="ECO:0000256" key="7">
    <source>
        <dbReference type="SAM" id="MobiDB-lite"/>
    </source>
</evidence>
<proteinExistence type="inferred from homology"/>
<feature type="transmembrane region" description="Helical" evidence="8">
    <location>
        <begin position="343"/>
        <end position="367"/>
    </location>
</feature>
<dbReference type="Proteomes" id="UP000676310">
    <property type="component" value="Unassembled WGS sequence"/>
</dbReference>
<feature type="transmembrane region" description="Helical" evidence="8">
    <location>
        <begin position="411"/>
        <end position="431"/>
    </location>
</feature>
<keyword evidence="4 8" id="KW-0812">Transmembrane</keyword>
<feature type="transmembrane region" description="Helical" evidence="8">
    <location>
        <begin position="379"/>
        <end position="399"/>
    </location>
</feature>
<dbReference type="PANTHER" id="PTHR11360:SF224">
    <property type="entry name" value="MAJOR FACILITATOR SUPERFAMILY (MFS) PROFILE DOMAIN-CONTAINING PROTEIN-RELATED"/>
    <property type="match status" value="1"/>
</dbReference>
<comment type="caution">
    <text evidence="10">The sequence shown here is derived from an EMBL/GenBank/DDBJ whole genome shotgun (WGS) entry which is preliminary data.</text>
</comment>
<dbReference type="InterPro" id="IPR036259">
    <property type="entry name" value="MFS_trans_sf"/>
</dbReference>
<comment type="subcellular location">
    <subcellularLocation>
        <location evidence="1">Membrane</location>
        <topology evidence="1">Multi-pass membrane protein</topology>
    </subcellularLocation>
</comment>
<keyword evidence="3" id="KW-0813">Transport</keyword>
<feature type="transmembrane region" description="Helical" evidence="8">
    <location>
        <begin position="89"/>
        <end position="106"/>
    </location>
</feature>
<dbReference type="GO" id="GO:0016020">
    <property type="term" value="C:membrane"/>
    <property type="evidence" value="ECO:0007669"/>
    <property type="project" value="UniProtKB-SubCell"/>
</dbReference>
<dbReference type="GeneID" id="67021475"/>
<feature type="transmembrane region" description="Helical" evidence="8">
    <location>
        <begin position="48"/>
        <end position="68"/>
    </location>
</feature>
<protein>
    <recommendedName>
        <fullName evidence="9">Major facilitator superfamily (MFS) profile domain-containing protein</fullName>
    </recommendedName>
</protein>
<feature type="transmembrane region" description="Helical" evidence="8">
    <location>
        <begin position="176"/>
        <end position="200"/>
    </location>
</feature>
<dbReference type="EMBL" id="CAJRGZ010000023">
    <property type="protein sequence ID" value="CAG5179447.1"/>
    <property type="molecule type" value="Genomic_DNA"/>
</dbReference>
<keyword evidence="6 8" id="KW-0472">Membrane</keyword>
<keyword evidence="11" id="KW-1185">Reference proteome</keyword>
<feature type="region of interest" description="Disordered" evidence="7">
    <location>
        <begin position="1"/>
        <end position="38"/>
    </location>
</feature>
<organism evidence="10 11">
    <name type="scientific">Alternaria atra</name>
    <dbReference type="NCBI Taxonomy" id="119953"/>
    <lineage>
        <taxon>Eukaryota</taxon>
        <taxon>Fungi</taxon>
        <taxon>Dikarya</taxon>
        <taxon>Ascomycota</taxon>
        <taxon>Pezizomycotina</taxon>
        <taxon>Dothideomycetes</taxon>
        <taxon>Pleosporomycetidae</taxon>
        <taxon>Pleosporales</taxon>
        <taxon>Pleosporineae</taxon>
        <taxon>Pleosporaceae</taxon>
        <taxon>Alternaria</taxon>
        <taxon>Alternaria sect. Ulocladioides</taxon>
    </lineage>
</organism>
<evidence type="ECO:0000313" key="10">
    <source>
        <dbReference type="EMBL" id="CAG5179447.1"/>
    </source>
</evidence>
<feature type="transmembrane region" description="Helical" evidence="8">
    <location>
        <begin position="212"/>
        <end position="231"/>
    </location>
</feature>
<sequence length="440" mass="47561">MTPSSASASAMSDEAQKDSGMRDTEKMQPSTATNPWDPSAFPDGGTEAWLVVLGAFCAMFVSFGWIGAIGVFQEHYQLNQLRSYSPSEVAWIPAVESFFMFIGGSWVGRMQDLYGPRWLLPIGTFLHVFGLMMASISKKYYQFLLSQAICSGIGTSMIFYPAAACLATWFMKKRAAAFGLAACGSGLGGILFPIIVVRLIEDIGFAWTMRTCAFLILFLMIIACLTVKSRIPPQKTPVKATDFVKPLAEMPFLLLSLSMFFTFVGLFVPFIFIPIEAYANGMGAMNSVYLLSVLNAVSILGRTLPAPLADKYGRFNVVIIMSWLTAIFTLAIWIPANSNAVRWVYAAFVGLSSGTIVSMGPALAAQISDVRQVGVRTGTMYMFVAVAVLIGNPIGGALVTDNHTNYRNLKIFAGVLMVAGSVTLMAARVSISGLKLAAKV</sequence>
<evidence type="ECO:0000256" key="6">
    <source>
        <dbReference type="ARBA" id="ARBA00023136"/>
    </source>
</evidence>
<reference evidence="10" key="1">
    <citation type="submission" date="2021-05" db="EMBL/GenBank/DDBJ databases">
        <authorList>
            <person name="Stam R."/>
        </authorList>
    </citation>
    <scope>NUCLEOTIDE SEQUENCE</scope>
    <source>
        <strain evidence="10">CS162</strain>
    </source>
</reference>
<name>A0A8J2N3H4_9PLEO</name>
<feature type="compositionally biased region" description="Basic and acidic residues" evidence="7">
    <location>
        <begin position="14"/>
        <end position="26"/>
    </location>
</feature>
<dbReference type="Pfam" id="PF07690">
    <property type="entry name" value="MFS_1"/>
    <property type="match status" value="1"/>
</dbReference>
<evidence type="ECO:0000259" key="9">
    <source>
        <dbReference type="PROSITE" id="PS50850"/>
    </source>
</evidence>
<feature type="transmembrane region" description="Helical" evidence="8">
    <location>
        <begin position="317"/>
        <end position="336"/>
    </location>
</feature>
<dbReference type="GO" id="GO:0022857">
    <property type="term" value="F:transmembrane transporter activity"/>
    <property type="evidence" value="ECO:0007669"/>
    <property type="project" value="InterPro"/>
</dbReference>
<feature type="transmembrane region" description="Helical" evidence="8">
    <location>
        <begin position="118"/>
        <end position="136"/>
    </location>
</feature>
<dbReference type="RefSeq" id="XP_043172840.1">
    <property type="nucleotide sequence ID" value="XM_043316905.1"/>
</dbReference>
<dbReference type="PANTHER" id="PTHR11360">
    <property type="entry name" value="MONOCARBOXYLATE TRANSPORTER"/>
    <property type="match status" value="1"/>
</dbReference>
<evidence type="ECO:0000256" key="8">
    <source>
        <dbReference type="SAM" id="Phobius"/>
    </source>
</evidence>
<evidence type="ECO:0000256" key="5">
    <source>
        <dbReference type="ARBA" id="ARBA00022989"/>
    </source>
</evidence>
<dbReference type="InterPro" id="IPR011701">
    <property type="entry name" value="MFS"/>
</dbReference>
<feature type="compositionally biased region" description="Low complexity" evidence="7">
    <location>
        <begin position="1"/>
        <end position="12"/>
    </location>
</feature>
<comment type="similarity">
    <text evidence="2">Belongs to the major facilitator superfamily. Monocarboxylate porter (TC 2.A.1.13) family.</text>
</comment>
<dbReference type="SUPFAM" id="SSF103473">
    <property type="entry name" value="MFS general substrate transporter"/>
    <property type="match status" value="1"/>
</dbReference>
<evidence type="ECO:0000313" key="11">
    <source>
        <dbReference type="Proteomes" id="UP000676310"/>
    </source>
</evidence>
<dbReference type="OrthoDB" id="5667at2759"/>
<evidence type="ECO:0000256" key="3">
    <source>
        <dbReference type="ARBA" id="ARBA00022448"/>
    </source>
</evidence>
<dbReference type="InterPro" id="IPR020846">
    <property type="entry name" value="MFS_dom"/>
</dbReference>
<gene>
    <name evidence="10" type="ORF">ALTATR162_LOCUS9272</name>
</gene>
<feature type="transmembrane region" description="Helical" evidence="8">
    <location>
        <begin position="287"/>
        <end position="305"/>
    </location>
</feature>
<dbReference type="Gene3D" id="1.20.1250.20">
    <property type="entry name" value="MFS general substrate transporter like domains"/>
    <property type="match status" value="2"/>
</dbReference>